<dbReference type="CDD" id="cd03444">
    <property type="entry name" value="Thioesterase_II_repeat1"/>
    <property type="match status" value="1"/>
</dbReference>
<dbReference type="AlphaFoldDB" id="A0A176VY60"/>
<dbReference type="InterPro" id="IPR018490">
    <property type="entry name" value="cNMP-bd_dom_sf"/>
</dbReference>
<evidence type="ECO:0000256" key="3">
    <source>
        <dbReference type="ARBA" id="ARBA00022801"/>
    </source>
</evidence>
<dbReference type="PANTHER" id="PTHR11066">
    <property type="entry name" value="ACYL-COA THIOESTERASE"/>
    <property type="match status" value="1"/>
</dbReference>
<dbReference type="GO" id="GO:0006637">
    <property type="term" value="P:acyl-CoA metabolic process"/>
    <property type="evidence" value="ECO:0007669"/>
    <property type="project" value="InterPro"/>
</dbReference>
<dbReference type="InterPro" id="IPR042171">
    <property type="entry name" value="Acyl-CoA_hotdog"/>
</dbReference>
<dbReference type="CDD" id="cd00038">
    <property type="entry name" value="CAP_ED"/>
    <property type="match status" value="1"/>
</dbReference>
<dbReference type="Pfam" id="PF02551">
    <property type="entry name" value="Acyl_CoA_thio"/>
    <property type="match status" value="1"/>
</dbReference>
<accession>A0A176VY60</accession>
<dbReference type="SUPFAM" id="SSF54637">
    <property type="entry name" value="Thioesterase/thiol ester dehydrase-isomerase"/>
    <property type="match status" value="2"/>
</dbReference>
<keyword evidence="3" id="KW-0378">Hydrolase</keyword>
<proteinExistence type="inferred from homology"/>
<dbReference type="CDD" id="cd03445">
    <property type="entry name" value="Thioesterase_II_repeat2"/>
    <property type="match status" value="1"/>
</dbReference>
<dbReference type="EMBL" id="LVLJ01002341">
    <property type="protein sequence ID" value="OAE25323.1"/>
    <property type="molecule type" value="Genomic_DNA"/>
</dbReference>
<dbReference type="InterPro" id="IPR000595">
    <property type="entry name" value="cNMP-bd_dom"/>
</dbReference>
<dbReference type="InterPro" id="IPR014710">
    <property type="entry name" value="RmlC-like_jellyroll"/>
</dbReference>
<feature type="region of interest" description="Disordered" evidence="5">
    <location>
        <begin position="37"/>
        <end position="71"/>
    </location>
</feature>
<dbReference type="Gene3D" id="2.60.120.10">
    <property type="entry name" value="Jelly Rolls"/>
    <property type="match status" value="1"/>
</dbReference>
<protein>
    <recommendedName>
        <fullName evidence="6">Cyclic nucleotide-binding domain-containing protein</fullName>
    </recommendedName>
</protein>
<evidence type="ECO:0000256" key="2">
    <source>
        <dbReference type="ARBA" id="ARBA00011881"/>
    </source>
</evidence>
<dbReference type="PROSITE" id="PS50042">
    <property type="entry name" value="CNMP_BINDING_3"/>
    <property type="match status" value="1"/>
</dbReference>
<evidence type="ECO:0000256" key="4">
    <source>
        <dbReference type="ARBA" id="ARBA00023098"/>
    </source>
</evidence>
<evidence type="ECO:0000256" key="5">
    <source>
        <dbReference type="SAM" id="MobiDB-lite"/>
    </source>
</evidence>
<evidence type="ECO:0000313" key="7">
    <source>
        <dbReference type="EMBL" id="OAE25323.1"/>
    </source>
</evidence>
<dbReference type="SMART" id="SM00100">
    <property type="entry name" value="cNMP"/>
    <property type="match status" value="1"/>
</dbReference>
<dbReference type="GO" id="GO:0009062">
    <property type="term" value="P:fatty acid catabolic process"/>
    <property type="evidence" value="ECO:0007669"/>
    <property type="project" value="TreeGrafter"/>
</dbReference>
<dbReference type="InterPro" id="IPR003703">
    <property type="entry name" value="Acyl_CoA_thio"/>
</dbReference>
<comment type="caution">
    <text evidence="7">The sequence shown here is derived from an EMBL/GenBank/DDBJ whole genome shotgun (WGS) entry which is preliminary data.</text>
</comment>
<dbReference type="GO" id="GO:0047617">
    <property type="term" value="F:fatty acyl-CoA hydrolase activity"/>
    <property type="evidence" value="ECO:0007669"/>
    <property type="project" value="InterPro"/>
</dbReference>
<dbReference type="FunFam" id="2.40.160.210:FF:000001">
    <property type="entry name" value="Acyl-CoA thioesterase II"/>
    <property type="match status" value="1"/>
</dbReference>
<comment type="similarity">
    <text evidence="1">Belongs to the C/M/P thioester hydrolase family.</text>
</comment>
<evidence type="ECO:0000313" key="8">
    <source>
        <dbReference type="Proteomes" id="UP000077202"/>
    </source>
</evidence>
<sequence>MVMYLPIEKDLVIEDAEVVHNSSAAGEDAEIKIRASRAERASGGADRGPGTTSISSAMDAAPSSARGAARRPVDPEQAIVLLRTLPLLQQLPEDSLPKIAAVLKTVHYGPGEPIVQINHEGEGLYIIWKGEVKVASPPRENATGHVVSTMRSGDYFGLATPGPARELYRADVIAITEVKAVPSKVDVNKDTEVTCLLLTHDYADMLSGASIWNWPKQSVEGEQALLERILLLEKVEDNVFRTNLPQLYRNPRKNPNIFGGQSIAQALHAACRTVKPGYAVHSLHSYFLRTGKEDVETFYEVQRTRDGMSFATRHVQALQLGRVTFVLYASFKRPEDSQAYEHNTNPVPSTPNPEEVAMDEVVYDTFLTDPRLPLSVKQKYAGIKLPVSPLEIRLCDAGDKFQRVKMQPRQRVWFKTRGKLSDDPIVHWCALAYASDMHLLETSLRCHPDYLRSRMQILSLDHSMWFHRPFKADDWLLYEMEAPWAGDARGLCFGRIYQNGELVVTVSQEGMIRKIEDKMQKAARL</sequence>
<reference evidence="7" key="1">
    <citation type="submission" date="2016-03" db="EMBL/GenBank/DDBJ databases">
        <title>Mechanisms controlling the formation of the plant cell surface in tip-growing cells are functionally conserved among land plants.</title>
        <authorList>
            <person name="Honkanen S."/>
            <person name="Jones V.A."/>
            <person name="Morieri G."/>
            <person name="Champion C."/>
            <person name="Hetherington A.J."/>
            <person name="Kelly S."/>
            <person name="Saint-Marcoux D."/>
            <person name="Proust H."/>
            <person name="Prescott H."/>
            <person name="Dolan L."/>
        </authorList>
    </citation>
    <scope>NUCLEOTIDE SEQUENCE [LARGE SCALE GENOMIC DNA]</scope>
    <source>
        <tissue evidence="7">Whole gametophyte</tissue>
    </source>
</reference>
<feature type="domain" description="Cyclic nucleotide-binding" evidence="6">
    <location>
        <begin position="87"/>
        <end position="157"/>
    </location>
</feature>
<dbReference type="SUPFAM" id="SSF51206">
    <property type="entry name" value="cAMP-binding domain-like"/>
    <property type="match status" value="1"/>
</dbReference>
<evidence type="ECO:0000256" key="1">
    <source>
        <dbReference type="ARBA" id="ARBA00006538"/>
    </source>
</evidence>
<dbReference type="InterPro" id="IPR029069">
    <property type="entry name" value="HotDog_dom_sf"/>
</dbReference>
<dbReference type="InterPro" id="IPR049449">
    <property type="entry name" value="TesB_ACOT8-like_N"/>
</dbReference>
<dbReference type="Pfam" id="PF00027">
    <property type="entry name" value="cNMP_binding"/>
    <property type="match status" value="1"/>
</dbReference>
<comment type="subunit">
    <text evidence="2">Homotetramer.</text>
</comment>
<dbReference type="Gene3D" id="2.40.160.210">
    <property type="entry name" value="Acyl-CoA thioesterase, double hotdog domain"/>
    <property type="match status" value="1"/>
</dbReference>
<dbReference type="InterPro" id="IPR025652">
    <property type="entry name" value="TesB_C"/>
</dbReference>
<organism evidence="7 8">
    <name type="scientific">Marchantia polymorpha subsp. ruderalis</name>
    <dbReference type="NCBI Taxonomy" id="1480154"/>
    <lineage>
        <taxon>Eukaryota</taxon>
        <taxon>Viridiplantae</taxon>
        <taxon>Streptophyta</taxon>
        <taxon>Embryophyta</taxon>
        <taxon>Marchantiophyta</taxon>
        <taxon>Marchantiopsida</taxon>
        <taxon>Marchantiidae</taxon>
        <taxon>Marchantiales</taxon>
        <taxon>Marchantiaceae</taxon>
        <taxon>Marchantia</taxon>
    </lineage>
</organism>
<dbReference type="Proteomes" id="UP000077202">
    <property type="component" value="Unassembled WGS sequence"/>
</dbReference>
<name>A0A176VY60_MARPO</name>
<keyword evidence="4" id="KW-0443">Lipid metabolism</keyword>
<gene>
    <name evidence="7" type="ORF">AXG93_4620s1370</name>
</gene>
<dbReference type="PANTHER" id="PTHR11066:SF34">
    <property type="entry name" value="ACYL-COENZYME A THIOESTERASE 8"/>
    <property type="match status" value="1"/>
</dbReference>
<keyword evidence="8" id="KW-1185">Reference proteome</keyword>
<dbReference type="Pfam" id="PF13622">
    <property type="entry name" value="4HBT_3"/>
    <property type="match status" value="1"/>
</dbReference>
<evidence type="ECO:0000259" key="6">
    <source>
        <dbReference type="PROSITE" id="PS50042"/>
    </source>
</evidence>